<dbReference type="AlphaFoldDB" id="A0AAP0JUV0"/>
<protein>
    <submittedName>
        <fullName evidence="1">Uncharacterized protein</fullName>
    </submittedName>
</protein>
<reference evidence="1 2" key="1">
    <citation type="submission" date="2024-01" db="EMBL/GenBank/DDBJ databases">
        <title>Genome assemblies of Stephania.</title>
        <authorList>
            <person name="Yang L."/>
        </authorList>
    </citation>
    <scope>NUCLEOTIDE SEQUENCE [LARGE SCALE GENOMIC DNA]</scope>
    <source>
        <strain evidence="1">JXDWG</strain>
        <tissue evidence="1">Leaf</tissue>
    </source>
</reference>
<dbReference type="Proteomes" id="UP001419268">
    <property type="component" value="Unassembled WGS sequence"/>
</dbReference>
<sequence>MRKDYTNALCVCITFTHIPRIYNRLADSLALMDMRKYMKVKGTLCEASQPILSWFDFFIVGTQEHTPKPHDEGEEAQSVLCAKKANPFLIG</sequence>
<evidence type="ECO:0000313" key="1">
    <source>
        <dbReference type="EMBL" id="KAK9140224.1"/>
    </source>
</evidence>
<proteinExistence type="predicted"/>
<keyword evidence="2" id="KW-1185">Reference proteome</keyword>
<organism evidence="1 2">
    <name type="scientific">Stephania cephalantha</name>
    <dbReference type="NCBI Taxonomy" id="152367"/>
    <lineage>
        <taxon>Eukaryota</taxon>
        <taxon>Viridiplantae</taxon>
        <taxon>Streptophyta</taxon>
        <taxon>Embryophyta</taxon>
        <taxon>Tracheophyta</taxon>
        <taxon>Spermatophyta</taxon>
        <taxon>Magnoliopsida</taxon>
        <taxon>Ranunculales</taxon>
        <taxon>Menispermaceae</taxon>
        <taxon>Menispermoideae</taxon>
        <taxon>Cissampelideae</taxon>
        <taxon>Stephania</taxon>
    </lineage>
</organism>
<dbReference type="EMBL" id="JBBNAG010000004">
    <property type="protein sequence ID" value="KAK9140224.1"/>
    <property type="molecule type" value="Genomic_DNA"/>
</dbReference>
<gene>
    <name evidence="1" type="ORF">Scep_009905</name>
</gene>
<comment type="caution">
    <text evidence="1">The sequence shown here is derived from an EMBL/GenBank/DDBJ whole genome shotgun (WGS) entry which is preliminary data.</text>
</comment>
<name>A0AAP0JUV0_9MAGN</name>
<evidence type="ECO:0000313" key="2">
    <source>
        <dbReference type="Proteomes" id="UP001419268"/>
    </source>
</evidence>
<accession>A0AAP0JUV0</accession>